<dbReference type="EMBL" id="VIEB01001539">
    <property type="protein sequence ID" value="TQD71530.1"/>
    <property type="molecule type" value="Genomic_DNA"/>
</dbReference>
<dbReference type="Proteomes" id="UP000315295">
    <property type="component" value="Unassembled WGS sequence"/>
</dbReference>
<keyword evidence="2" id="KW-1185">Reference proteome</keyword>
<protein>
    <submittedName>
        <fullName evidence="1">Uncharacterized protein</fullName>
    </submittedName>
</protein>
<dbReference type="AlphaFoldDB" id="A0A540KBM1"/>
<organism evidence="1 2">
    <name type="scientific">Malus baccata</name>
    <name type="common">Siberian crab apple</name>
    <name type="synonym">Pyrus baccata</name>
    <dbReference type="NCBI Taxonomy" id="106549"/>
    <lineage>
        <taxon>Eukaryota</taxon>
        <taxon>Viridiplantae</taxon>
        <taxon>Streptophyta</taxon>
        <taxon>Embryophyta</taxon>
        <taxon>Tracheophyta</taxon>
        <taxon>Spermatophyta</taxon>
        <taxon>Magnoliopsida</taxon>
        <taxon>eudicotyledons</taxon>
        <taxon>Gunneridae</taxon>
        <taxon>Pentapetalae</taxon>
        <taxon>rosids</taxon>
        <taxon>fabids</taxon>
        <taxon>Rosales</taxon>
        <taxon>Rosaceae</taxon>
        <taxon>Amygdaloideae</taxon>
        <taxon>Maleae</taxon>
        <taxon>Malus</taxon>
    </lineage>
</organism>
<proteinExistence type="predicted"/>
<name>A0A540KBM1_MALBA</name>
<evidence type="ECO:0000313" key="1">
    <source>
        <dbReference type="EMBL" id="TQD71530.1"/>
    </source>
</evidence>
<gene>
    <name evidence="1" type="ORF">C1H46_042932</name>
</gene>
<reference evidence="1 2" key="1">
    <citation type="journal article" date="2019" name="G3 (Bethesda)">
        <title>Sequencing of a Wild Apple (Malus baccata) Genome Unravels the Differences Between Cultivated and Wild Apple Species Regarding Disease Resistance and Cold Tolerance.</title>
        <authorList>
            <person name="Chen X."/>
        </authorList>
    </citation>
    <scope>NUCLEOTIDE SEQUENCE [LARGE SCALE GENOMIC DNA]</scope>
    <source>
        <strain evidence="2">cv. Shandingzi</strain>
        <tissue evidence="1">Leaves</tissue>
    </source>
</reference>
<accession>A0A540KBM1</accession>
<comment type="caution">
    <text evidence="1">The sequence shown here is derived from an EMBL/GenBank/DDBJ whole genome shotgun (WGS) entry which is preliminary data.</text>
</comment>
<sequence>MGSFTSMVVIDGSLMVVEELSSKFRWLMKNLSEKQIDLKPILKLRPCQCTHHPRVHLSLDLEAISFRPIAEEIERMVVAACASVTAVAGSQLAGPGGYEEEG</sequence>
<evidence type="ECO:0000313" key="2">
    <source>
        <dbReference type="Proteomes" id="UP000315295"/>
    </source>
</evidence>